<evidence type="ECO:0000256" key="4">
    <source>
        <dbReference type="ARBA" id="ARBA00022603"/>
    </source>
</evidence>
<keyword evidence="4" id="KW-0489">Methyltransferase</keyword>
<name>A0A6J6CRL7_9ZZZZ</name>
<dbReference type="FunFam" id="1.10.150.170:FF:000001">
    <property type="entry name" value="Ribosomal RNA small subunit methyltransferase H"/>
    <property type="match status" value="1"/>
</dbReference>
<dbReference type="SUPFAM" id="SSF81799">
    <property type="entry name" value="Putative methyltransferase TM0872, insert domain"/>
    <property type="match status" value="1"/>
</dbReference>
<dbReference type="EMBL" id="CAEZSV010000100">
    <property type="protein sequence ID" value="CAB4554091.1"/>
    <property type="molecule type" value="Genomic_DNA"/>
</dbReference>
<protein>
    <submittedName>
        <fullName evidence="8">Unannotated protein</fullName>
    </submittedName>
</protein>
<keyword evidence="2" id="KW-0963">Cytoplasm</keyword>
<sequence>MKKAMHDEHIPVALERTIELLTPALSVTSPYLIDATLGLGGHTEKLLERFADLHVIGIDRDKSALEKAAARLARFNERVTLVHAVYDQIANVASERGLTQVQGILFDLGVSSMQLDQSDRGFAYSHDAPLDMRMDQSTGVSAVEVVNNYSHEELTRIIREYGEEKFASRIAARIIDARKVAPVTSTIALAQIIKESIPAATRRTGGNPAKRTFQALRIYVNNEIDVLERAIPAALELLAISGRMVVLSYHSLEDRIIKRAFAHVSTSEVPHGLPVEPEPTSYHLLTRSSESASAEEMESNPRAQSVRIRAIERRAA</sequence>
<gene>
    <name evidence="8" type="ORF">UFOPK1506_00641</name>
</gene>
<dbReference type="HAMAP" id="MF_01007">
    <property type="entry name" value="16SrRNA_methyltr_H"/>
    <property type="match status" value="1"/>
</dbReference>
<keyword evidence="6" id="KW-0949">S-adenosyl-L-methionine</keyword>
<dbReference type="Gene3D" id="1.10.150.170">
    <property type="entry name" value="Putative methyltransferase TM0872, insert domain"/>
    <property type="match status" value="1"/>
</dbReference>
<reference evidence="8" key="1">
    <citation type="submission" date="2020-05" db="EMBL/GenBank/DDBJ databases">
        <authorList>
            <person name="Chiriac C."/>
            <person name="Salcher M."/>
            <person name="Ghai R."/>
            <person name="Kavagutti S V."/>
        </authorList>
    </citation>
    <scope>NUCLEOTIDE SEQUENCE</scope>
</reference>
<evidence type="ECO:0000256" key="1">
    <source>
        <dbReference type="ARBA" id="ARBA00010396"/>
    </source>
</evidence>
<dbReference type="GO" id="GO:0005737">
    <property type="term" value="C:cytoplasm"/>
    <property type="evidence" value="ECO:0007669"/>
    <property type="project" value="TreeGrafter"/>
</dbReference>
<evidence type="ECO:0000256" key="7">
    <source>
        <dbReference type="SAM" id="MobiDB-lite"/>
    </source>
</evidence>
<dbReference type="InterPro" id="IPR023397">
    <property type="entry name" value="SAM-dep_MeTrfase_MraW_recog"/>
</dbReference>
<evidence type="ECO:0000313" key="8">
    <source>
        <dbReference type="EMBL" id="CAB4554091.1"/>
    </source>
</evidence>
<evidence type="ECO:0000256" key="3">
    <source>
        <dbReference type="ARBA" id="ARBA00022552"/>
    </source>
</evidence>
<evidence type="ECO:0000256" key="5">
    <source>
        <dbReference type="ARBA" id="ARBA00022679"/>
    </source>
</evidence>
<feature type="region of interest" description="Disordered" evidence="7">
    <location>
        <begin position="287"/>
        <end position="306"/>
    </location>
</feature>
<dbReference type="InterPro" id="IPR029063">
    <property type="entry name" value="SAM-dependent_MTases_sf"/>
</dbReference>
<dbReference type="InterPro" id="IPR002903">
    <property type="entry name" value="RsmH"/>
</dbReference>
<dbReference type="GO" id="GO:0070475">
    <property type="term" value="P:rRNA base methylation"/>
    <property type="evidence" value="ECO:0007669"/>
    <property type="project" value="TreeGrafter"/>
</dbReference>
<comment type="similarity">
    <text evidence="1">Belongs to the methyltransferase superfamily. RsmH family.</text>
</comment>
<evidence type="ECO:0000256" key="6">
    <source>
        <dbReference type="ARBA" id="ARBA00022691"/>
    </source>
</evidence>
<dbReference type="Gene3D" id="3.40.50.150">
    <property type="entry name" value="Vaccinia Virus protein VP39"/>
    <property type="match status" value="1"/>
</dbReference>
<dbReference type="PANTHER" id="PTHR11265">
    <property type="entry name" value="S-ADENOSYL-METHYLTRANSFERASE MRAW"/>
    <property type="match status" value="1"/>
</dbReference>
<dbReference type="SUPFAM" id="SSF53335">
    <property type="entry name" value="S-adenosyl-L-methionine-dependent methyltransferases"/>
    <property type="match status" value="1"/>
</dbReference>
<dbReference type="PIRSF" id="PIRSF004486">
    <property type="entry name" value="MraW"/>
    <property type="match status" value="1"/>
</dbReference>
<keyword evidence="3" id="KW-0698">rRNA processing</keyword>
<evidence type="ECO:0000256" key="2">
    <source>
        <dbReference type="ARBA" id="ARBA00022490"/>
    </source>
</evidence>
<organism evidence="8">
    <name type="scientific">freshwater metagenome</name>
    <dbReference type="NCBI Taxonomy" id="449393"/>
    <lineage>
        <taxon>unclassified sequences</taxon>
        <taxon>metagenomes</taxon>
        <taxon>ecological metagenomes</taxon>
    </lineage>
</organism>
<keyword evidence="5" id="KW-0808">Transferase</keyword>
<dbReference type="NCBIfam" id="TIGR00006">
    <property type="entry name" value="16S rRNA (cytosine(1402)-N(4))-methyltransferase RsmH"/>
    <property type="match status" value="1"/>
</dbReference>
<dbReference type="Pfam" id="PF01795">
    <property type="entry name" value="Methyltransf_5"/>
    <property type="match status" value="1"/>
</dbReference>
<dbReference type="PANTHER" id="PTHR11265:SF0">
    <property type="entry name" value="12S RRNA N4-METHYLCYTIDINE METHYLTRANSFERASE"/>
    <property type="match status" value="1"/>
</dbReference>
<dbReference type="GO" id="GO:0071424">
    <property type="term" value="F:rRNA (cytosine-N4-)-methyltransferase activity"/>
    <property type="evidence" value="ECO:0007669"/>
    <property type="project" value="TreeGrafter"/>
</dbReference>
<proteinExistence type="inferred from homology"/>
<accession>A0A6J6CRL7</accession>
<dbReference type="AlphaFoldDB" id="A0A6J6CRL7"/>